<evidence type="ECO:0000313" key="2">
    <source>
        <dbReference type="EMBL" id="GCC46465.1"/>
    </source>
</evidence>
<organism evidence="2 3">
    <name type="scientific">Chiloscyllium punctatum</name>
    <name type="common">Brownbanded bambooshark</name>
    <name type="synonym">Hemiscyllium punctatum</name>
    <dbReference type="NCBI Taxonomy" id="137246"/>
    <lineage>
        <taxon>Eukaryota</taxon>
        <taxon>Metazoa</taxon>
        <taxon>Chordata</taxon>
        <taxon>Craniata</taxon>
        <taxon>Vertebrata</taxon>
        <taxon>Chondrichthyes</taxon>
        <taxon>Elasmobranchii</taxon>
        <taxon>Galeomorphii</taxon>
        <taxon>Galeoidea</taxon>
        <taxon>Orectolobiformes</taxon>
        <taxon>Hemiscylliidae</taxon>
        <taxon>Chiloscyllium</taxon>
    </lineage>
</organism>
<comment type="caution">
    <text evidence="2">The sequence shown here is derived from an EMBL/GenBank/DDBJ whole genome shotgun (WGS) entry which is preliminary data.</text>
</comment>
<proteinExistence type="predicted"/>
<protein>
    <submittedName>
        <fullName evidence="2">Uncharacterized protein</fullName>
    </submittedName>
</protein>
<reference evidence="2 3" key="1">
    <citation type="journal article" date="2018" name="Nat. Ecol. Evol.">
        <title>Shark genomes provide insights into elasmobranch evolution and the origin of vertebrates.</title>
        <authorList>
            <person name="Hara Y"/>
            <person name="Yamaguchi K"/>
            <person name="Onimaru K"/>
            <person name="Kadota M"/>
            <person name="Koyanagi M"/>
            <person name="Keeley SD"/>
            <person name="Tatsumi K"/>
            <person name="Tanaka K"/>
            <person name="Motone F"/>
            <person name="Kageyama Y"/>
            <person name="Nozu R"/>
            <person name="Adachi N"/>
            <person name="Nishimura O"/>
            <person name="Nakagawa R"/>
            <person name="Tanegashima C"/>
            <person name="Kiyatake I"/>
            <person name="Matsumoto R"/>
            <person name="Murakumo K"/>
            <person name="Nishida K"/>
            <person name="Terakita A"/>
            <person name="Kuratani S"/>
            <person name="Sato K"/>
            <person name="Hyodo S Kuraku.S."/>
        </authorList>
    </citation>
    <scope>NUCLEOTIDE SEQUENCE [LARGE SCALE GENOMIC DNA]</scope>
</reference>
<dbReference type="EMBL" id="BEZZ01184727">
    <property type="protein sequence ID" value="GCC46465.1"/>
    <property type="molecule type" value="Genomic_DNA"/>
</dbReference>
<evidence type="ECO:0000256" key="1">
    <source>
        <dbReference type="SAM" id="MobiDB-lite"/>
    </source>
</evidence>
<gene>
    <name evidence="2" type="ORF">chiPu_0030494</name>
</gene>
<evidence type="ECO:0000313" key="3">
    <source>
        <dbReference type="Proteomes" id="UP000287033"/>
    </source>
</evidence>
<feature type="region of interest" description="Disordered" evidence="1">
    <location>
        <begin position="1"/>
        <end position="78"/>
    </location>
</feature>
<sequence>MDLLRPPFPGSSIGSSRPAVSQDRHRGRPPLPDRPISAALLEWMKNRPLPRPPREPGVGSGTARGPERPANPRLRQGELTAMDIILGQSRASARPNALVRDS</sequence>
<accession>A0A401TUX9</accession>
<dbReference type="Proteomes" id="UP000287033">
    <property type="component" value="Unassembled WGS sequence"/>
</dbReference>
<name>A0A401TUX9_CHIPU</name>
<dbReference type="AlphaFoldDB" id="A0A401TUX9"/>
<keyword evidence="3" id="KW-1185">Reference proteome</keyword>